<organism evidence="1 2">
    <name type="scientific">Sphingomonas psychrotolerans</name>
    <dbReference type="NCBI Taxonomy" id="1327635"/>
    <lineage>
        <taxon>Bacteria</taxon>
        <taxon>Pseudomonadati</taxon>
        <taxon>Pseudomonadota</taxon>
        <taxon>Alphaproteobacteria</taxon>
        <taxon>Sphingomonadales</taxon>
        <taxon>Sphingomonadaceae</taxon>
        <taxon>Sphingomonas</taxon>
    </lineage>
</organism>
<dbReference type="Gene3D" id="2.180.10.10">
    <property type="entry name" value="RHS repeat-associated core"/>
    <property type="match status" value="1"/>
</dbReference>
<evidence type="ECO:0008006" key="3">
    <source>
        <dbReference type="Google" id="ProtNLM"/>
    </source>
</evidence>
<reference evidence="1 2" key="1">
    <citation type="submission" date="2017-11" db="EMBL/GenBank/DDBJ databases">
        <title>Complete genome sequence of Sphingomonas sp. Strain Cra20, a psychrotolerant potential plant growth promoting rhizobacteria.</title>
        <authorList>
            <person name="Luo Y."/>
        </authorList>
    </citation>
    <scope>NUCLEOTIDE SEQUENCE [LARGE SCALE GENOMIC DNA]</scope>
    <source>
        <strain evidence="1 2">Cra20</strain>
    </source>
</reference>
<name>A0A2K8MFC5_9SPHN</name>
<dbReference type="EMBL" id="CP024923">
    <property type="protein sequence ID" value="ATY32575.1"/>
    <property type="molecule type" value="Genomic_DNA"/>
</dbReference>
<sequence>MASMTDPLNKTSNWQYDSIGRVTEYTKPEGNKEIVRYDEFGNADKSTRRAKAGSSLPDIDVFATYWTGSATVRNRPSTITDGRGNVSAYSYDPTHGGVTLETGPAVAQVSPQTRHEYAQRYAWVRSSGGYVRVEAPVWVETRAASCRVTAAVAGGCAGGAADEVVTQYDYGPDDGTVGNNLLLRGRVVTAQDGDGVIRSYRTCFGYDAVGNKIWETSPRADLPRCQ</sequence>
<evidence type="ECO:0000313" key="1">
    <source>
        <dbReference type="EMBL" id="ATY32575.1"/>
    </source>
</evidence>
<keyword evidence="2" id="KW-1185">Reference proteome</keyword>
<dbReference type="AlphaFoldDB" id="A0A2K8MFC5"/>
<proteinExistence type="predicted"/>
<dbReference type="Proteomes" id="UP000229081">
    <property type="component" value="Chromosome"/>
</dbReference>
<dbReference type="KEGG" id="sphc:CVN68_11795"/>
<evidence type="ECO:0000313" key="2">
    <source>
        <dbReference type="Proteomes" id="UP000229081"/>
    </source>
</evidence>
<protein>
    <recommendedName>
        <fullName evidence="3">RHS repeat protein</fullName>
    </recommendedName>
</protein>
<accession>A0A2K8MFC5</accession>
<gene>
    <name evidence="1" type="ORF">CVN68_11795</name>
</gene>